<dbReference type="Gene3D" id="3.30.460.10">
    <property type="entry name" value="Beta Polymerase, domain 2"/>
    <property type="match status" value="1"/>
</dbReference>
<dbReference type="Pfam" id="PF01909">
    <property type="entry name" value="NTP_transf_2"/>
    <property type="match status" value="1"/>
</dbReference>
<name>A0A939K3C8_9BACT</name>
<organism evidence="2 3">
    <name type="scientific">Fibrella rubiginis</name>
    <dbReference type="NCBI Taxonomy" id="2817060"/>
    <lineage>
        <taxon>Bacteria</taxon>
        <taxon>Pseudomonadati</taxon>
        <taxon>Bacteroidota</taxon>
        <taxon>Cytophagia</taxon>
        <taxon>Cytophagales</taxon>
        <taxon>Spirosomataceae</taxon>
        <taxon>Fibrella</taxon>
    </lineage>
</organism>
<dbReference type="GO" id="GO:0016779">
    <property type="term" value="F:nucleotidyltransferase activity"/>
    <property type="evidence" value="ECO:0007669"/>
    <property type="project" value="InterPro"/>
</dbReference>
<dbReference type="InterPro" id="IPR043519">
    <property type="entry name" value="NT_sf"/>
</dbReference>
<dbReference type="Proteomes" id="UP000664034">
    <property type="component" value="Unassembled WGS sequence"/>
</dbReference>
<keyword evidence="3" id="KW-1185">Reference proteome</keyword>
<gene>
    <name evidence="2" type="ORF">J2I47_21335</name>
</gene>
<comment type="caution">
    <text evidence="2">The sequence shown here is derived from an EMBL/GenBank/DDBJ whole genome shotgun (WGS) entry which is preliminary data.</text>
</comment>
<reference evidence="2" key="1">
    <citation type="submission" date="2021-03" db="EMBL/GenBank/DDBJ databases">
        <title>Fibrella sp. HMF5335 genome sequencing and assembly.</title>
        <authorList>
            <person name="Kang H."/>
            <person name="Kim H."/>
            <person name="Bae S."/>
            <person name="Joh K."/>
        </authorList>
    </citation>
    <scope>NUCLEOTIDE SEQUENCE</scope>
    <source>
        <strain evidence="2">HMF5335</strain>
    </source>
</reference>
<sequence>MTISISDFQTLQAYLREHNIFGRFGLSRIGVFGSFVRGEQFRDIDLLIDDDIPYKQLIALRDELQTDLTVPVDLMIRRYAEPIILRSALRDIQYAVNA</sequence>
<dbReference type="AlphaFoldDB" id="A0A939K3C8"/>
<dbReference type="InterPro" id="IPR002934">
    <property type="entry name" value="Polymerase_NTP_transf_dom"/>
</dbReference>
<protein>
    <submittedName>
        <fullName evidence="2">Nucleotidyltransferase domain-containing protein</fullName>
    </submittedName>
</protein>
<evidence type="ECO:0000259" key="1">
    <source>
        <dbReference type="Pfam" id="PF01909"/>
    </source>
</evidence>
<evidence type="ECO:0000313" key="3">
    <source>
        <dbReference type="Proteomes" id="UP000664034"/>
    </source>
</evidence>
<feature type="domain" description="Polymerase nucleotidyl transferase" evidence="1">
    <location>
        <begin position="26"/>
        <end position="93"/>
    </location>
</feature>
<dbReference type="RefSeq" id="WP_207366646.1">
    <property type="nucleotide sequence ID" value="NZ_JAFMYV010000012.1"/>
</dbReference>
<evidence type="ECO:0000313" key="2">
    <source>
        <dbReference type="EMBL" id="MBO0939112.1"/>
    </source>
</evidence>
<proteinExistence type="predicted"/>
<dbReference type="SUPFAM" id="SSF81301">
    <property type="entry name" value="Nucleotidyltransferase"/>
    <property type="match status" value="1"/>
</dbReference>
<accession>A0A939K3C8</accession>
<dbReference type="EMBL" id="JAFMYV010000012">
    <property type="protein sequence ID" value="MBO0939112.1"/>
    <property type="molecule type" value="Genomic_DNA"/>
</dbReference>